<dbReference type="GO" id="GO:0004527">
    <property type="term" value="F:exonuclease activity"/>
    <property type="evidence" value="ECO:0007669"/>
    <property type="project" value="UniProtKB-KW"/>
</dbReference>
<keyword evidence="9" id="KW-0234">DNA repair</keyword>
<feature type="domain" description="UvrD-like helicase C-terminal" evidence="18">
    <location>
        <begin position="536"/>
        <end position="828"/>
    </location>
</feature>
<comment type="catalytic activity">
    <reaction evidence="14">
        <text>ATP + H2O = ADP + phosphate + H(+)</text>
        <dbReference type="Rhea" id="RHEA:13065"/>
        <dbReference type="ChEBI" id="CHEBI:15377"/>
        <dbReference type="ChEBI" id="CHEBI:15378"/>
        <dbReference type="ChEBI" id="CHEBI:30616"/>
        <dbReference type="ChEBI" id="CHEBI:43474"/>
        <dbReference type="ChEBI" id="CHEBI:456216"/>
        <dbReference type="EC" id="5.6.2.4"/>
    </reaction>
</comment>
<feature type="compositionally biased region" description="Polar residues" evidence="16">
    <location>
        <begin position="1016"/>
        <end position="1026"/>
    </location>
</feature>
<evidence type="ECO:0000256" key="3">
    <source>
        <dbReference type="ARBA" id="ARBA00022763"/>
    </source>
</evidence>
<dbReference type="InterPro" id="IPR014016">
    <property type="entry name" value="UvrD-like_ATP-bd"/>
</dbReference>
<proteinExistence type="predicted"/>
<dbReference type="InterPro" id="IPR011604">
    <property type="entry name" value="PDDEXK-like_dom_sf"/>
</dbReference>
<dbReference type="AlphaFoldDB" id="J9A3L8"/>
<dbReference type="PANTHER" id="PTHR11070:SF2">
    <property type="entry name" value="ATP-DEPENDENT DNA HELICASE SRS2"/>
    <property type="match status" value="1"/>
</dbReference>
<keyword evidence="7 15" id="KW-0067">ATP-binding</keyword>
<evidence type="ECO:0000256" key="7">
    <source>
        <dbReference type="ARBA" id="ARBA00022840"/>
    </source>
</evidence>
<dbReference type="PROSITE" id="PS51217">
    <property type="entry name" value="UVRD_HELICASE_CTER"/>
    <property type="match status" value="1"/>
</dbReference>
<evidence type="ECO:0000259" key="17">
    <source>
        <dbReference type="PROSITE" id="PS51198"/>
    </source>
</evidence>
<dbReference type="GO" id="GO:0033202">
    <property type="term" value="C:DNA helicase complex"/>
    <property type="evidence" value="ECO:0007669"/>
    <property type="project" value="TreeGrafter"/>
</dbReference>
<feature type="region of interest" description="Disordered" evidence="16">
    <location>
        <begin position="544"/>
        <end position="574"/>
    </location>
</feature>
<gene>
    <name evidence="19" type="ORF">IMCC14465_07460</name>
</gene>
<dbReference type="Gene3D" id="3.40.50.300">
    <property type="entry name" value="P-loop containing nucleotide triphosphate hydrolases"/>
    <property type="match status" value="3"/>
</dbReference>
<evidence type="ECO:0000256" key="1">
    <source>
        <dbReference type="ARBA" id="ARBA00022722"/>
    </source>
</evidence>
<comment type="catalytic activity">
    <reaction evidence="11">
        <text>Couples ATP hydrolysis with the unwinding of duplex DNA by translocating in the 3'-5' direction.</text>
        <dbReference type="EC" id="5.6.2.4"/>
    </reaction>
</comment>
<dbReference type="SUPFAM" id="SSF52540">
    <property type="entry name" value="P-loop containing nucleoside triphosphate hydrolases"/>
    <property type="match status" value="1"/>
</dbReference>
<dbReference type="Proteomes" id="UP000004836">
    <property type="component" value="Unassembled WGS sequence"/>
</dbReference>
<dbReference type="OrthoDB" id="9810135at2"/>
<dbReference type="GO" id="GO:0005524">
    <property type="term" value="F:ATP binding"/>
    <property type="evidence" value="ECO:0007669"/>
    <property type="project" value="UniProtKB-UniRule"/>
</dbReference>
<dbReference type="InterPro" id="IPR038726">
    <property type="entry name" value="PDDEXK_AddAB-type"/>
</dbReference>
<evidence type="ECO:0000256" key="15">
    <source>
        <dbReference type="PROSITE-ProRule" id="PRU00560"/>
    </source>
</evidence>
<feature type="domain" description="UvrD-like helicase ATP-binding" evidence="17">
    <location>
        <begin position="6"/>
        <end position="482"/>
    </location>
</feature>
<keyword evidence="4 15" id="KW-0378">Hydrolase</keyword>
<dbReference type="Pfam" id="PF13361">
    <property type="entry name" value="UvrD_C"/>
    <property type="match status" value="1"/>
</dbReference>
<evidence type="ECO:0000256" key="4">
    <source>
        <dbReference type="ARBA" id="ARBA00022801"/>
    </source>
</evidence>
<dbReference type="EMBL" id="ALYF01000003">
    <property type="protein sequence ID" value="EJW20950.1"/>
    <property type="molecule type" value="Genomic_DNA"/>
</dbReference>
<dbReference type="EC" id="5.6.2.4" evidence="12"/>
<dbReference type="InterPro" id="IPR027417">
    <property type="entry name" value="P-loop_NTPase"/>
</dbReference>
<reference evidence="19 20" key="1">
    <citation type="journal article" date="2012" name="J. Bacteriol.">
        <title>Genome Sequence of Strain IMCC14465, Isolated from the East Sea, Belonging to the PS1 Clade of Alphaproteobacteria.</title>
        <authorList>
            <person name="Yang S.J."/>
            <person name="Kang I."/>
            <person name="Cho J.C."/>
        </authorList>
    </citation>
    <scope>NUCLEOTIDE SEQUENCE [LARGE SCALE GENOMIC DNA]</scope>
    <source>
        <strain evidence="19 20">IMCC14465</strain>
    </source>
</reference>
<evidence type="ECO:0000256" key="16">
    <source>
        <dbReference type="SAM" id="MobiDB-lite"/>
    </source>
</evidence>
<evidence type="ECO:0000256" key="11">
    <source>
        <dbReference type="ARBA" id="ARBA00034617"/>
    </source>
</evidence>
<dbReference type="Gene3D" id="1.10.486.10">
    <property type="entry name" value="PCRA, domain 4"/>
    <property type="match status" value="1"/>
</dbReference>
<evidence type="ECO:0000313" key="19">
    <source>
        <dbReference type="EMBL" id="EJW20950.1"/>
    </source>
</evidence>
<keyword evidence="10" id="KW-0413">Isomerase</keyword>
<dbReference type="PANTHER" id="PTHR11070">
    <property type="entry name" value="UVRD / RECB / PCRA DNA HELICASE FAMILY MEMBER"/>
    <property type="match status" value="1"/>
</dbReference>
<evidence type="ECO:0000256" key="2">
    <source>
        <dbReference type="ARBA" id="ARBA00022741"/>
    </source>
</evidence>
<keyword evidence="1" id="KW-0540">Nuclease</keyword>
<keyword evidence="8" id="KW-0238">DNA-binding</keyword>
<feature type="binding site" evidence="15">
    <location>
        <begin position="27"/>
        <end position="34"/>
    </location>
    <ligand>
        <name>ATP</name>
        <dbReference type="ChEBI" id="CHEBI:30616"/>
    </ligand>
</feature>
<dbReference type="Gene3D" id="3.90.320.10">
    <property type="match status" value="1"/>
</dbReference>
<evidence type="ECO:0000256" key="5">
    <source>
        <dbReference type="ARBA" id="ARBA00022806"/>
    </source>
</evidence>
<protein>
    <recommendedName>
        <fullName evidence="12">DNA 3'-5' helicase</fullName>
        <ecNumber evidence="12">5.6.2.4</ecNumber>
    </recommendedName>
    <alternativeName>
        <fullName evidence="13">DNA 3'-5' helicase II</fullName>
    </alternativeName>
</protein>
<organism evidence="19 20">
    <name type="scientific">alpha proteobacterium IMCC14465</name>
    <dbReference type="NCBI Taxonomy" id="1220535"/>
    <lineage>
        <taxon>Bacteria</taxon>
        <taxon>Pseudomonadati</taxon>
        <taxon>Pseudomonadota</taxon>
        <taxon>Alphaproteobacteria</taxon>
        <taxon>PS1 clade</taxon>
    </lineage>
</organism>
<dbReference type="InterPro" id="IPR014151">
    <property type="entry name" value="DNA_helicase_AddA"/>
</dbReference>
<feature type="compositionally biased region" description="Low complexity" evidence="16">
    <location>
        <begin position="974"/>
        <end position="989"/>
    </location>
</feature>
<dbReference type="InterPro" id="IPR000212">
    <property type="entry name" value="DNA_helicase_UvrD/REP"/>
</dbReference>
<name>J9A3L8_9PROT</name>
<evidence type="ECO:0000313" key="20">
    <source>
        <dbReference type="Proteomes" id="UP000004836"/>
    </source>
</evidence>
<evidence type="ECO:0000256" key="13">
    <source>
        <dbReference type="ARBA" id="ARBA00034923"/>
    </source>
</evidence>
<dbReference type="eggNOG" id="COG1074">
    <property type="taxonomic scope" value="Bacteria"/>
</dbReference>
<dbReference type="Pfam" id="PF12705">
    <property type="entry name" value="PDDEXK_1"/>
    <property type="match status" value="1"/>
</dbReference>
<evidence type="ECO:0000256" key="14">
    <source>
        <dbReference type="ARBA" id="ARBA00048988"/>
    </source>
</evidence>
<dbReference type="InterPro" id="IPR014017">
    <property type="entry name" value="DNA_helicase_UvrD-like_C"/>
</dbReference>
<dbReference type="GO" id="GO:0043138">
    <property type="term" value="F:3'-5' DNA helicase activity"/>
    <property type="evidence" value="ECO:0007669"/>
    <property type="project" value="UniProtKB-EC"/>
</dbReference>
<feature type="compositionally biased region" description="Low complexity" evidence="16">
    <location>
        <begin position="550"/>
        <end position="559"/>
    </location>
</feature>
<dbReference type="GO" id="GO:0003677">
    <property type="term" value="F:DNA binding"/>
    <property type="evidence" value="ECO:0007669"/>
    <property type="project" value="UniProtKB-KW"/>
</dbReference>
<dbReference type="InterPro" id="IPR011335">
    <property type="entry name" value="Restrct_endonuc-II-like"/>
</dbReference>
<keyword evidence="6" id="KW-0269">Exonuclease</keyword>
<dbReference type="PATRIC" id="fig|1220535.3.peg.743"/>
<evidence type="ECO:0000256" key="10">
    <source>
        <dbReference type="ARBA" id="ARBA00023235"/>
    </source>
</evidence>
<sequence>MMADMESTHQQSVLEATSAENSAWVSAHAGSGKTYVLITRLVTLMLSGTRPEKLLCLTYTRTAAAEMKQRLNDLLGEWAVLPDAALKSEMKRRTGLTPTQKQIEDVRQLFARAMDTPGGLKIQTIHAFCEALLNRFPLEAGISPGFKVMDERAFQALAAETQSKILQQTESEALRDALRRLTRRMNETDFNTLCKAITEKRRDFAAHSAEARRDGLMNMLGVTKAMPLESFGEAFVNGISRETLADAVNCLKKSGTNDQKLAVLIEALLSALEKFTDFERLHPALEDFFMTNSEPRKKFATKAVTEEFPKATGYLLELQETYLRLRFEFLAQLNLQISLDIYTLADVLLAEIDLKKNQQGYLDYDDLIFYAEKLLSNRRDTGWVLYKLDGGIDHILVDEAQDTSPRQWSVISALAEEFFAGEGASPRQRTLFAVGDEKQSIFSFQGADPDKFDEMRNYYADKATAAQADFKKVELTTSWRSTQEVLSLVDRVCANEQVQKRLTKQGAKVTHRSMRARKHETGGLVTLWPVEKGETRPMVDLFDPQKALASPPDSSPDSSPDNDRESLGGMAMTPQQKVARKIARQIAEWRDDPKSNITPGDILILVQKRGTFVQDMMRALKSYHPPIDVAGADRMILTDQLAVQDLICAGQIVLMPQDDLMMATFLRSPLGGMTENDLMTLCLDGGFVEGKKPLLACLRDICDGEAEGEAEGEGEVSQVYQDYVTRARAALAMIETLMTHAAKLPPYEFYAYLLDALSGRDKLRARLGIEVDDPVEEFLNQALDYERQNMPSLQEFLHRIEHDDLQIKRDMEQGGDAVRIMTVHGAKGLEAPVVFLPDTCRSPVKPANLQSPISLSSSGDAAGHIVWQPPKKLISQAVKEAGDKERALDNAEHKRLLYVALTRARDRLYVTGFLPANRKLPEACWYSLIEEEMQRDGQALLEGAGWQIGDAHSVGNRIARDEKDAPPEKINTASDLSQDVSQDLSQDVSEAALPSWVHQPAPKESVSDLPLGPSDYFQQRRNTTHASPKAAQDAASQDMTARQRGTVIHLLLEGLAGIEAAHHEATARQFLTHYPDLLAEHEQIVAEVTALLAHPDLQMLFGPHSKAEVPIGGRVLMPNGDHQHFSGRIDRYVELSDEILIADYKTTRHPPAANESVEMDIAIQLEIYRKLVRATHTDKEVRCAIVWTAGPYYRAITPDELEKAWKEIM</sequence>
<dbReference type="NCBIfam" id="TIGR02784">
    <property type="entry name" value="addA_alphas"/>
    <property type="match status" value="1"/>
</dbReference>
<evidence type="ECO:0000256" key="8">
    <source>
        <dbReference type="ARBA" id="ARBA00023125"/>
    </source>
</evidence>
<dbReference type="Gene3D" id="3.30.160.800">
    <property type="match status" value="1"/>
</dbReference>
<accession>J9A3L8</accession>
<evidence type="ECO:0000259" key="18">
    <source>
        <dbReference type="PROSITE" id="PS51217"/>
    </source>
</evidence>
<keyword evidence="2 15" id="KW-0547">Nucleotide-binding</keyword>
<comment type="caution">
    <text evidence="19">The sequence shown here is derived from an EMBL/GenBank/DDBJ whole genome shotgun (WGS) entry which is preliminary data.</text>
</comment>
<keyword evidence="3" id="KW-0227">DNA damage</keyword>
<evidence type="ECO:0000256" key="6">
    <source>
        <dbReference type="ARBA" id="ARBA00022839"/>
    </source>
</evidence>
<dbReference type="SUPFAM" id="SSF52980">
    <property type="entry name" value="Restriction endonuclease-like"/>
    <property type="match status" value="1"/>
</dbReference>
<keyword evidence="5 15" id="KW-0347">Helicase</keyword>
<feature type="region of interest" description="Disordered" evidence="16">
    <location>
        <begin position="963"/>
        <end position="1037"/>
    </location>
</feature>
<dbReference type="STRING" id="1220535.IMCC14465_07460"/>
<dbReference type="PROSITE" id="PS51198">
    <property type="entry name" value="UVRD_HELICASE_ATP_BIND"/>
    <property type="match status" value="1"/>
</dbReference>
<evidence type="ECO:0000256" key="9">
    <source>
        <dbReference type="ARBA" id="ARBA00023204"/>
    </source>
</evidence>
<evidence type="ECO:0000256" key="12">
    <source>
        <dbReference type="ARBA" id="ARBA00034808"/>
    </source>
</evidence>
<dbReference type="Pfam" id="PF00580">
    <property type="entry name" value="UvrD-helicase"/>
    <property type="match status" value="1"/>
</dbReference>
<dbReference type="GO" id="GO:0000725">
    <property type="term" value="P:recombinational repair"/>
    <property type="evidence" value="ECO:0007669"/>
    <property type="project" value="TreeGrafter"/>
</dbReference>
<dbReference type="GO" id="GO:0005829">
    <property type="term" value="C:cytosol"/>
    <property type="evidence" value="ECO:0007669"/>
    <property type="project" value="TreeGrafter"/>
</dbReference>
<keyword evidence="20" id="KW-1185">Reference proteome</keyword>